<evidence type="ECO:0008006" key="3">
    <source>
        <dbReference type="Google" id="ProtNLM"/>
    </source>
</evidence>
<reference evidence="1 2" key="1">
    <citation type="submission" date="2016-09" db="EMBL/GenBank/DDBJ databases">
        <title>Genomic Taxonomy of the Vibrionaceae.</title>
        <authorList>
            <person name="Gonzalez-Castillo A."/>
            <person name="Gomez-Gil B."/>
            <person name="Enciso-Ibarra K."/>
        </authorList>
    </citation>
    <scope>NUCLEOTIDE SEQUENCE [LARGE SCALE GENOMIC DNA]</scope>
    <source>
        <strain evidence="1 2">CAIM 1731</strain>
    </source>
</reference>
<name>A0ABX3FKP4_9VIBR</name>
<dbReference type="PIRSF" id="PIRSF034367">
    <property type="entry name" value="DUF1852"/>
    <property type="match status" value="1"/>
</dbReference>
<organism evidence="1 2">
    <name type="scientific">Vibrio ponticus</name>
    <dbReference type="NCBI Taxonomy" id="265668"/>
    <lineage>
        <taxon>Bacteria</taxon>
        <taxon>Pseudomonadati</taxon>
        <taxon>Pseudomonadota</taxon>
        <taxon>Gammaproteobacteria</taxon>
        <taxon>Vibrionales</taxon>
        <taxon>Vibrionaceae</taxon>
        <taxon>Vibrio</taxon>
    </lineage>
</organism>
<keyword evidence="2" id="KW-1185">Reference proteome</keyword>
<comment type="caution">
    <text evidence="1">The sequence shown here is derived from an EMBL/GenBank/DDBJ whole genome shotgun (WGS) entry which is preliminary data.</text>
</comment>
<evidence type="ECO:0000313" key="1">
    <source>
        <dbReference type="EMBL" id="OLQ93789.1"/>
    </source>
</evidence>
<sequence length="325" mass="37570">MNNEFSFAINSISFDENYQPADSTRITTNFANLARGEQRQSNLRNALKMINNNFNALANWDNPNGNRYSLELEIISVDMDIEAGAEAFPSIEILKTYILDHKTNQRIEGIAGNNFSSYVRDYDFSVLLLNHNKNQDTFSVPNNFGELHGKLFNLFINSSTYKQNFNKPPVICLSVSDNKTYYRTENQHPILGVEYQPNESSLTEQYFQKMGLQVRYFMPPNSVAPFAFYFTGDLLNDYTNLELISTISTMETFQKIYRPEIYNANAAAGQCYQPNLKNLDHSLTQIVYDREERSRLAIEQGKFAEQHFIKPYQAILEQWSETYSL</sequence>
<dbReference type="Pfam" id="PF08908">
    <property type="entry name" value="MesX"/>
    <property type="match status" value="1"/>
</dbReference>
<evidence type="ECO:0000313" key="2">
    <source>
        <dbReference type="Proteomes" id="UP000186206"/>
    </source>
</evidence>
<dbReference type="Proteomes" id="UP000186206">
    <property type="component" value="Unassembled WGS sequence"/>
</dbReference>
<dbReference type="RefSeq" id="WP_075649089.1">
    <property type="nucleotide sequence ID" value="NZ_AP019657.1"/>
</dbReference>
<dbReference type="InterPro" id="IPR015004">
    <property type="entry name" value="MesX"/>
</dbReference>
<gene>
    <name evidence="1" type="ORF">BIY21_10745</name>
</gene>
<accession>A0ABX3FKP4</accession>
<protein>
    <recommendedName>
        <fullName evidence="3">DUF1852 domain-containing protein</fullName>
    </recommendedName>
</protein>
<dbReference type="EMBL" id="MJMI01000083">
    <property type="protein sequence ID" value="OLQ93789.1"/>
    <property type="molecule type" value="Genomic_DNA"/>
</dbReference>
<proteinExistence type="predicted"/>